<evidence type="ECO:0000313" key="2">
    <source>
        <dbReference type="Proteomes" id="UP001396334"/>
    </source>
</evidence>
<proteinExistence type="predicted"/>
<organism evidence="1 2">
    <name type="scientific">Hibiscus sabdariffa</name>
    <name type="common">roselle</name>
    <dbReference type="NCBI Taxonomy" id="183260"/>
    <lineage>
        <taxon>Eukaryota</taxon>
        <taxon>Viridiplantae</taxon>
        <taxon>Streptophyta</taxon>
        <taxon>Embryophyta</taxon>
        <taxon>Tracheophyta</taxon>
        <taxon>Spermatophyta</taxon>
        <taxon>Magnoliopsida</taxon>
        <taxon>eudicotyledons</taxon>
        <taxon>Gunneridae</taxon>
        <taxon>Pentapetalae</taxon>
        <taxon>rosids</taxon>
        <taxon>malvids</taxon>
        <taxon>Malvales</taxon>
        <taxon>Malvaceae</taxon>
        <taxon>Malvoideae</taxon>
        <taxon>Hibiscus</taxon>
    </lineage>
</organism>
<dbReference type="Proteomes" id="UP001396334">
    <property type="component" value="Unassembled WGS sequence"/>
</dbReference>
<keyword evidence="2" id="KW-1185">Reference proteome</keyword>
<gene>
    <name evidence="1" type="ORF">V6N11_010595</name>
</gene>
<accession>A0ABR2S5Q9</accession>
<protein>
    <submittedName>
        <fullName evidence="1">Uncharacterized protein</fullName>
    </submittedName>
</protein>
<name>A0ABR2S5Q9_9ROSI</name>
<reference evidence="1 2" key="1">
    <citation type="journal article" date="2024" name="G3 (Bethesda)">
        <title>Genome assembly of Hibiscus sabdariffa L. provides insights into metabolisms of medicinal natural products.</title>
        <authorList>
            <person name="Kim T."/>
        </authorList>
    </citation>
    <scope>NUCLEOTIDE SEQUENCE [LARGE SCALE GENOMIC DNA]</scope>
    <source>
        <strain evidence="1">TK-2024</strain>
        <tissue evidence="1">Old leaves</tissue>
    </source>
</reference>
<comment type="caution">
    <text evidence="1">The sequence shown here is derived from an EMBL/GenBank/DDBJ whole genome shotgun (WGS) entry which is preliminary data.</text>
</comment>
<sequence length="155" mass="17972">MFPYLKDICDLLLYLSKIWEDNNTKTDFMELSHDSKVRTRVSWKLRIEITLTIAIGHIGYFASQEGVLGNYEELGSVNWPTVRKAKVEPVGAWYIFVEEILMLVETNDEAAPDLATLLTEIKKYGYEDIKKYNSEVMDIVDRFIVTMFDGLDEKC</sequence>
<evidence type="ECO:0000313" key="1">
    <source>
        <dbReference type="EMBL" id="KAK9020575.1"/>
    </source>
</evidence>
<dbReference type="EMBL" id="JBBPBN010000016">
    <property type="protein sequence ID" value="KAK9020575.1"/>
    <property type="molecule type" value="Genomic_DNA"/>
</dbReference>